<dbReference type="GO" id="GO:0001518">
    <property type="term" value="C:voltage-gated sodium channel complex"/>
    <property type="evidence" value="ECO:0007669"/>
    <property type="project" value="TreeGrafter"/>
</dbReference>
<evidence type="ECO:0000313" key="2">
    <source>
        <dbReference type="EMBL" id="ETO17772.1"/>
    </source>
</evidence>
<evidence type="ECO:0000256" key="1">
    <source>
        <dbReference type="SAM" id="Phobius"/>
    </source>
</evidence>
<organism evidence="2 3">
    <name type="scientific">Reticulomyxa filosa</name>
    <dbReference type="NCBI Taxonomy" id="46433"/>
    <lineage>
        <taxon>Eukaryota</taxon>
        <taxon>Sar</taxon>
        <taxon>Rhizaria</taxon>
        <taxon>Retaria</taxon>
        <taxon>Foraminifera</taxon>
        <taxon>Monothalamids</taxon>
        <taxon>Reticulomyxidae</taxon>
        <taxon>Reticulomyxa</taxon>
    </lineage>
</organism>
<dbReference type="PANTHER" id="PTHR10037">
    <property type="entry name" value="VOLTAGE-GATED CATION CHANNEL CALCIUM AND SODIUM"/>
    <property type="match status" value="1"/>
</dbReference>
<accession>X6MWB2</accession>
<comment type="caution">
    <text evidence="2">The sequence shown here is derived from an EMBL/GenBank/DDBJ whole genome shotgun (WGS) entry which is preliminary data.</text>
</comment>
<evidence type="ECO:0008006" key="4">
    <source>
        <dbReference type="Google" id="ProtNLM"/>
    </source>
</evidence>
<dbReference type="InterPro" id="IPR043203">
    <property type="entry name" value="VGCC_Ca_Na"/>
</dbReference>
<feature type="non-terminal residue" evidence="2">
    <location>
        <position position="240"/>
    </location>
</feature>
<keyword evidence="1" id="KW-1133">Transmembrane helix</keyword>
<proteinExistence type="predicted"/>
<keyword evidence="1" id="KW-0812">Transmembrane</keyword>
<dbReference type="Proteomes" id="UP000023152">
    <property type="component" value="Unassembled WGS sequence"/>
</dbReference>
<dbReference type="EMBL" id="ASPP01016020">
    <property type="protein sequence ID" value="ETO17772.1"/>
    <property type="molecule type" value="Genomic_DNA"/>
</dbReference>
<dbReference type="PANTHER" id="PTHR10037:SF62">
    <property type="entry name" value="SODIUM CHANNEL PROTEIN 60E"/>
    <property type="match status" value="1"/>
</dbReference>
<feature type="transmembrane region" description="Helical" evidence="1">
    <location>
        <begin position="32"/>
        <end position="51"/>
    </location>
</feature>
<sequence length="240" mass="27573">MDGINRCSCNDFLALTLVAQHECAKYTGGLEWVIMHNHILYIYIICILLYYNIKCNSLNFVACFVSNCQCGSDFTSLRSSDCVGPALTYNSRYFRFDSTSEAFFAVFLVFRGAEWDNFLQNVFKKLSGGSLQFSQIQNLAVASVFFIVTVLIGQFFLVSLLTSIVISTYLRYCNEDTQLLLNVDAHKNLQQIHKFLEIFRRRGCRLHPLPTNSISEKCFRFVQSKEFHWFIFACIVANAI</sequence>
<evidence type="ECO:0000313" key="3">
    <source>
        <dbReference type="Proteomes" id="UP000023152"/>
    </source>
</evidence>
<name>X6MWB2_RETFI</name>
<protein>
    <recommendedName>
        <fullName evidence="4">Ion transport domain-containing protein</fullName>
    </recommendedName>
</protein>
<dbReference type="AlphaFoldDB" id="X6MWB2"/>
<dbReference type="GO" id="GO:0005248">
    <property type="term" value="F:voltage-gated sodium channel activity"/>
    <property type="evidence" value="ECO:0007669"/>
    <property type="project" value="TreeGrafter"/>
</dbReference>
<reference evidence="2 3" key="1">
    <citation type="journal article" date="2013" name="Curr. Biol.">
        <title>The Genome of the Foraminiferan Reticulomyxa filosa.</title>
        <authorList>
            <person name="Glockner G."/>
            <person name="Hulsmann N."/>
            <person name="Schleicher M."/>
            <person name="Noegel A.A."/>
            <person name="Eichinger L."/>
            <person name="Gallinger C."/>
            <person name="Pawlowski J."/>
            <person name="Sierra R."/>
            <person name="Euteneuer U."/>
            <person name="Pillet L."/>
            <person name="Moustafa A."/>
            <person name="Platzer M."/>
            <person name="Groth M."/>
            <person name="Szafranski K."/>
            <person name="Schliwa M."/>
        </authorList>
    </citation>
    <scope>NUCLEOTIDE SEQUENCE [LARGE SCALE GENOMIC DNA]</scope>
</reference>
<dbReference type="Gene3D" id="1.10.287.70">
    <property type="match status" value="1"/>
</dbReference>
<keyword evidence="3" id="KW-1185">Reference proteome</keyword>
<feature type="transmembrane region" description="Helical" evidence="1">
    <location>
        <begin position="139"/>
        <end position="170"/>
    </location>
</feature>
<keyword evidence="1" id="KW-0472">Membrane</keyword>
<gene>
    <name evidence="2" type="ORF">RFI_19539</name>
</gene>